<dbReference type="Proteomes" id="UP000261660">
    <property type="component" value="Unplaced"/>
</dbReference>
<dbReference type="Pfam" id="PF00439">
    <property type="entry name" value="Bromodomain"/>
    <property type="match status" value="1"/>
</dbReference>
<evidence type="ECO:0000256" key="4">
    <source>
        <dbReference type="ARBA" id="ARBA00022833"/>
    </source>
</evidence>
<evidence type="ECO:0000256" key="3">
    <source>
        <dbReference type="ARBA" id="ARBA00022771"/>
    </source>
</evidence>
<keyword evidence="13" id="KW-1185">Reference proteome</keyword>
<dbReference type="SMART" id="SM00258">
    <property type="entry name" value="SAND"/>
    <property type="match status" value="2"/>
</dbReference>
<evidence type="ECO:0000259" key="10">
    <source>
        <dbReference type="PROSITE" id="PS50016"/>
    </source>
</evidence>
<dbReference type="GO" id="GO:0005634">
    <property type="term" value="C:nucleus"/>
    <property type="evidence" value="ECO:0007669"/>
    <property type="project" value="InterPro"/>
</dbReference>
<dbReference type="Ensembl" id="ENSLBET00000000503.1">
    <property type="protein sequence ID" value="ENSLBEP00000000485.1"/>
    <property type="gene ID" value="ENSLBEG00000000401.1"/>
</dbReference>
<feature type="compositionally biased region" description="Basic and acidic residues" evidence="8">
    <location>
        <begin position="63"/>
        <end position="80"/>
    </location>
</feature>
<evidence type="ECO:0000256" key="5">
    <source>
        <dbReference type="ARBA" id="ARBA00023117"/>
    </source>
</evidence>
<dbReference type="SUPFAM" id="SSF57903">
    <property type="entry name" value="FYVE/PHD zinc finger"/>
    <property type="match status" value="1"/>
</dbReference>
<dbReference type="InterPro" id="IPR004865">
    <property type="entry name" value="HSR_dom"/>
</dbReference>
<dbReference type="InParanoid" id="A0A3Q3DZY4"/>
<dbReference type="InterPro" id="IPR000770">
    <property type="entry name" value="SAND_dom"/>
</dbReference>
<keyword evidence="3 7" id="KW-0863">Zinc-finger</keyword>
<evidence type="ECO:0000313" key="13">
    <source>
        <dbReference type="Proteomes" id="UP000261660"/>
    </source>
</evidence>
<protein>
    <submittedName>
        <fullName evidence="12">Nuclear body protein SP140-like protein</fullName>
    </submittedName>
</protein>
<dbReference type="SUPFAM" id="SSF47370">
    <property type="entry name" value="Bromodomain"/>
    <property type="match status" value="1"/>
</dbReference>
<feature type="region of interest" description="Disordered" evidence="8">
    <location>
        <begin position="244"/>
        <end position="284"/>
    </location>
</feature>
<dbReference type="InterPro" id="IPR019787">
    <property type="entry name" value="Znf_PHD-finger"/>
</dbReference>
<dbReference type="PROSITE" id="PS50864">
    <property type="entry name" value="SAND"/>
    <property type="match status" value="2"/>
</dbReference>
<reference evidence="12" key="2">
    <citation type="submission" date="2025-09" db="UniProtKB">
        <authorList>
            <consortium name="Ensembl"/>
        </authorList>
    </citation>
    <scope>IDENTIFICATION</scope>
</reference>
<feature type="compositionally biased region" description="Acidic residues" evidence="8">
    <location>
        <begin position="245"/>
        <end position="260"/>
    </location>
</feature>
<dbReference type="InterPro" id="IPR043563">
    <property type="entry name" value="Sp110/Sp140/Sp140L-like"/>
</dbReference>
<feature type="domain" description="SAND" evidence="11">
    <location>
        <begin position="153"/>
        <end position="221"/>
    </location>
</feature>
<evidence type="ECO:0000256" key="7">
    <source>
        <dbReference type="PROSITE-ProRule" id="PRU00146"/>
    </source>
</evidence>
<feature type="domain" description="Bromo" evidence="9">
    <location>
        <begin position="488"/>
        <end position="541"/>
    </location>
</feature>
<keyword evidence="2" id="KW-0479">Metal-binding</keyword>
<proteinExistence type="predicted"/>
<evidence type="ECO:0000256" key="2">
    <source>
        <dbReference type="ARBA" id="ARBA00022723"/>
    </source>
</evidence>
<dbReference type="Gene3D" id="3.10.390.10">
    <property type="entry name" value="SAND domain-like"/>
    <property type="match status" value="2"/>
</dbReference>
<evidence type="ECO:0000256" key="8">
    <source>
        <dbReference type="SAM" id="MobiDB-lite"/>
    </source>
</evidence>
<keyword evidence="4" id="KW-0862">Zinc</keyword>
<dbReference type="Pfam" id="PF03172">
    <property type="entry name" value="HSR"/>
    <property type="match status" value="1"/>
</dbReference>
<dbReference type="GeneTree" id="ENSGT00940000169047"/>
<dbReference type="Pfam" id="PF00628">
    <property type="entry name" value="PHD"/>
    <property type="match status" value="1"/>
</dbReference>
<dbReference type="Gene3D" id="1.20.920.10">
    <property type="entry name" value="Bromodomain-like"/>
    <property type="match status" value="1"/>
</dbReference>
<name>A0A3Q3DZY4_9LABR</name>
<dbReference type="InterPro" id="IPR001487">
    <property type="entry name" value="Bromodomain"/>
</dbReference>
<feature type="domain" description="PHD-type" evidence="10">
    <location>
        <begin position="385"/>
        <end position="436"/>
    </location>
</feature>
<dbReference type="AlphaFoldDB" id="A0A3Q3DZY4"/>
<dbReference type="InterPro" id="IPR001965">
    <property type="entry name" value="Znf_PHD"/>
</dbReference>
<dbReference type="InterPro" id="IPR036427">
    <property type="entry name" value="Bromodomain-like_sf"/>
</dbReference>
<dbReference type="PRINTS" id="PR00503">
    <property type="entry name" value="BROMODOMAIN"/>
</dbReference>
<dbReference type="InterPro" id="IPR013083">
    <property type="entry name" value="Znf_RING/FYVE/PHD"/>
</dbReference>
<evidence type="ECO:0000313" key="12">
    <source>
        <dbReference type="Ensembl" id="ENSLBEP00000000485.1"/>
    </source>
</evidence>
<dbReference type="GO" id="GO:0003677">
    <property type="term" value="F:DNA binding"/>
    <property type="evidence" value="ECO:0007669"/>
    <property type="project" value="InterPro"/>
</dbReference>
<evidence type="ECO:0000256" key="1">
    <source>
        <dbReference type="ARBA" id="ARBA00022553"/>
    </source>
</evidence>
<evidence type="ECO:0000256" key="6">
    <source>
        <dbReference type="PROSITE-ProRule" id="PRU00035"/>
    </source>
</evidence>
<dbReference type="Pfam" id="PF01342">
    <property type="entry name" value="SAND"/>
    <property type="match status" value="2"/>
</dbReference>
<evidence type="ECO:0000259" key="9">
    <source>
        <dbReference type="PROSITE" id="PS50014"/>
    </source>
</evidence>
<dbReference type="InterPro" id="IPR010919">
    <property type="entry name" value="SAND-like_dom_sf"/>
</dbReference>
<evidence type="ECO:0000259" key="11">
    <source>
        <dbReference type="PROSITE" id="PS50864"/>
    </source>
</evidence>
<dbReference type="PROSITE" id="PS50016">
    <property type="entry name" value="ZF_PHD_2"/>
    <property type="match status" value="1"/>
</dbReference>
<dbReference type="SUPFAM" id="SSF63763">
    <property type="entry name" value="SAND domain-like"/>
    <property type="match status" value="2"/>
</dbReference>
<dbReference type="SMART" id="SM00297">
    <property type="entry name" value="BROMO"/>
    <property type="match status" value="1"/>
</dbReference>
<dbReference type="Gene3D" id="3.30.40.10">
    <property type="entry name" value="Zinc/RING finger domain, C3HC4 (zinc finger)"/>
    <property type="match status" value="1"/>
</dbReference>
<sequence length="567" mass="66046">MKSKDRIKQALYDLLSWLEKNQSQHIKVFWSCVFKETIMNQYPHLRLLRNSLLDESVRDYKQLPEKMEKEESAEGKRKEMSEDEEEEETKANSVKKKKKRRKIVLDEGEEPSVSSCKLTPIQRKKSKKVVFSSPLKRGEKGEIWTWPIYKFQIPVTCGKKEGMLNRDRLAKGEKCIAVGREWFTPPQFESFAGKENCRNWKTSIRCENVCLGKLIKEGHLNSAGFIVRRKTAKRLLSPSDLITACEDEDEDEEEDEEEEQGSSSRKANVSDEEEQEVEQAEQHPDVSKKVFNVTCGTKAATLHVKRFASGDCGKSIRTETSWMTPLEFVTWASHQTDPSWRRDIMWEGNPLCVLTEERILQTHSLNCSCELCMPGLKDLENQKNDDECFICKREEGEELVVCDICPLSFHQKCHLPPVNIILGDKSRWMCTFCEFRTAQKWMFREEMEREAAMSEQISQHMKRCQYLLLYLCSADKEQHFATNPSLYLKDYSTIIQMPMWTGKVTDKLQNNLYQTVGEFVSDVQLIFTNSAFYNLENDGFLTMSNKLKELFDSELKKVFNIREESND</sequence>
<dbReference type="GO" id="GO:0000981">
    <property type="term" value="F:DNA-binding transcription factor activity, RNA polymerase II-specific"/>
    <property type="evidence" value="ECO:0007669"/>
    <property type="project" value="TreeGrafter"/>
</dbReference>
<accession>A0A3Q3DZY4</accession>
<feature type="compositionally biased region" description="Acidic residues" evidence="8">
    <location>
        <begin position="270"/>
        <end position="279"/>
    </location>
</feature>
<dbReference type="SMART" id="SM00249">
    <property type="entry name" value="PHD"/>
    <property type="match status" value="1"/>
</dbReference>
<organism evidence="12 13">
    <name type="scientific">Labrus bergylta</name>
    <name type="common">ballan wrasse</name>
    <dbReference type="NCBI Taxonomy" id="56723"/>
    <lineage>
        <taxon>Eukaryota</taxon>
        <taxon>Metazoa</taxon>
        <taxon>Chordata</taxon>
        <taxon>Craniata</taxon>
        <taxon>Vertebrata</taxon>
        <taxon>Euteleostomi</taxon>
        <taxon>Actinopterygii</taxon>
        <taxon>Neopterygii</taxon>
        <taxon>Teleostei</taxon>
        <taxon>Neoteleostei</taxon>
        <taxon>Acanthomorphata</taxon>
        <taxon>Eupercaria</taxon>
        <taxon>Labriformes</taxon>
        <taxon>Labridae</taxon>
        <taxon>Labrus</taxon>
    </lineage>
</organism>
<keyword evidence="5 6" id="KW-0103">Bromodomain</keyword>
<dbReference type="PANTHER" id="PTHR46386:SF1">
    <property type="entry name" value="NUCLEAR BODY PROTEIN SP140-LIKE PROTEIN"/>
    <property type="match status" value="1"/>
</dbReference>
<feature type="domain" description="SAND" evidence="11">
    <location>
        <begin position="281"/>
        <end position="361"/>
    </location>
</feature>
<feature type="region of interest" description="Disordered" evidence="8">
    <location>
        <begin position="63"/>
        <end position="101"/>
    </location>
</feature>
<dbReference type="STRING" id="56723.ENSLBEP00000000485"/>
<dbReference type="PANTHER" id="PTHR46386">
    <property type="entry name" value="NUCLEAR BODY PROTEIN SP140"/>
    <property type="match status" value="1"/>
</dbReference>
<dbReference type="GO" id="GO:0008270">
    <property type="term" value="F:zinc ion binding"/>
    <property type="evidence" value="ECO:0007669"/>
    <property type="project" value="UniProtKB-KW"/>
</dbReference>
<dbReference type="CDD" id="cd04369">
    <property type="entry name" value="Bromodomain"/>
    <property type="match status" value="1"/>
</dbReference>
<dbReference type="InterPro" id="IPR011011">
    <property type="entry name" value="Znf_FYVE_PHD"/>
</dbReference>
<keyword evidence="1" id="KW-0597">Phosphoprotein</keyword>
<dbReference type="PROSITE" id="PS50014">
    <property type="entry name" value="BROMODOMAIN_2"/>
    <property type="match status" value="1"/>
</dbReference>
<reference evidence="12" key="1">
    <citation type="submission" date="2025-08" db="UniProtKB">
        <authorList>
            <consortium name="Ensembl"/>
        </authorList>
    </citation>
    <scope>IDENTIFICATION</scope>
</reference>